<accession>A0AAE8MKC3</accession>
<reference evidence="1" key="1">
    <citation type="submission" date="2018-03" db="EMBL/GenBank/DDBJ databases">
        <authorList>
            <person name="Guldener U."/>
        </authorList>
    </citation>
    <scope>NUCLEOTIDE SEQUENCE</scope>
</reference>
<organism evidence="1 2">
    <name type="scientific">Fusarium torulosum</name>
    <dbReference type="NCBI Taxonomy" id="33205"/>
    <lineage>
        <taxon>Eukaryota</taxon>
        <taxon>Fungi</taxon>
        <taxon>Dikarya</taxon>
        <taxon>Ascomycota</taxon>
        <taxon>Pezizomycotina</taxon>
        <taxon>Sordariomycetes</taxon>
        <taxon>Hypocreomycetidae</taxon>
        <taxon>Hypocreales</taxon>
        <taxon>Nectriaceae</taxon>
        <taxon>Fusarium</taxon>
    </lineage>
</organism>
<gene>
    <name evidence="1" type="ORF">FTOL_11421</name>
</gene>
<dbReference type="Proteomes" id="UP001187734">
    <property type="component" value="Unassembled WGS sequence"/>
</dbReference>
<protein>
    <submittedName>
        <fullName evidence="1">Uncharacterized protein</fullName>
    </submittedName>
</protein>
<comment type="caution">
    <text evidence="1">The sequence shown here is derived from an EMBL/GenBank/DDBJ whole genome shotgun (WGS) entry which is preliminary data.</text>
</comment>
<evidence type="ECO:0000313" key="1">
    <source>
        <dbReference type="EMBL" id="SPJ85640.1"/>
    </source>
</evidence>
<dbReference type="EMBL" id="ONZP01000491">
    <property type="protein sequence ID" value="SPJ85640.1"/>
    <property type="molecule type" value="Genomic_DNA"/>
</dbReference>
<keyword evidence="2" id="KW-1185">Reference proteome</keyword>
<sequence length="39" mass="4270">MSLKSVPAHPLQTETVDECYTNFALTGYLLLDAVLSQLS</sequence>
<evidence type="ECO:0000313" key="2">
    <source>
        <dbReference type="Proteomes" id="UP001187734"/>
    </source>
</evidence>
<dbReference type="AlphaFoldDB" id="A0AAE8MKC3"/>
<name>A0AAE8MKC3_9HYPO</name>
<proteinExistence type="predicted"/>